<keyword evidence="3" id="KW-1185">Reference proteome</keyword>
<evidence type="ECO:0000313" key="2">
    <source>
        <dbReference type="EMBL" id="KAK1136003.1"/>
    </source>
</evidence>
<proteinExistence type="predicted"/>
<dbReference type="Proteomes" id="UP001177670">
    <property type="component" value="Unassembled WGS sequence"/>
</dbReference>
<reference evidence="2" key="1">
    <citation type="submission" date="2021-10" db="EMBL/GenBank/DDBJ databases">
        <title>Melipona bicolor Genome sequencing and assembly.</title>
        <authorList>
            <person name="Araujo N.S."/>
            <person name="Arias M.C."/>
        </authorList>
    </citation>
    <scope>NUCLEOTIDE SEQUENCE</scope>
    <source>
        <strain evidence="2">USP_2M_L1-L4_2017</strain>
        <tissue evidence="2">Whole body</tissue>
    </source>
</reference>
<dbReference type="EMBL" id="JAHYIQ010000001">
    <property type="protein sequence ID" value="KAK1136003.1"/>
    <property type="molecule type" value="Genomic_DNA"/>
</dbReference>
<evidence type="ECO:0000313" key="3">
    <source>
        <dbReference type="Proteomes" id="UP001177670"/>
    </source>
</evidence>
<dbReference type="AlphaFoldDB" id="A0AA40GDS9"/>
<protein>
    <submittedName>
        <fullName evidence="2">Uncharacterized protein</fullName>
    </submittedName>
</protein>
<comment type="caution">
    <text evidence="2">The sequence shown here is derived from an EMBL/GenBank/DDBJ whole genome shotgun (WGS) entry which is preliminary data.</text>
</comment>
<accession>A0AA40GDS9</accession>
<name>A0AA40GDS9_9HYME</name>
<feature type="region of interest" description="Disordered" evidence="1">
    <location>
        <begin position="1"/>
        <end position="41"/>
    </location>
</feature>
<gene>
    <name evidence="2" type="ORF">K0M31_000572</name>
</gene>
<organism evidence="2 3">
    <name type="scientific">Melipona bicolor</name>
    <dbReference type="NCBI Taxonomy" id="60889"/>
    <lineage>
        <taxon>Eukaryota</taxon>
        <taxon>Metazoa</taxon>
        <taxon>Ecdysozoa</taxon>
        <taxon>Arthropoda</taxon>
        <taxon>Hexapoda</taxon>
        <taxon>Insecta</taxon>
        <taxon>Pterygota</taxon>
        <taxon>Neoptera</taxon>
        <taxon>Endopterygota</taxon>
        <taxon>Hymenoptera</taxon>
        <taxon>Apocrita</taxon>
        <taxon>Aculeata</taxon>
        <taxon>Apoidea</taxon>
        <taxon>Anthophila</taxon>
        <taxon>Apidae</taxon>
        <taxon>Melipona</taxon>
    </lineage>
</organism>
<sequence>MGVPKQRNRDAEGERTGEIGAKSGILKHPIPSTPVTRARHSSCSIRDEECRKARNEDGTALSLWVLHLGHVFSTGQPTTETRKSPVGTDRPTKLRSYRISLLDQQPEPALCFTHIRV</sequence>
<evidence type="ECO:0000256" key="1">
    <source>
        <dbReference type="SAM" id="MobiDB-lite"/>
    </source>
</evidence>
<feature type="compositionally biased region" description="Basic and acidic residues" evidence="1">
    <location>
        <begin position="7"/>
        <end position="17"/>
    </location>
</feature>